<feature type="transmembrane region" description="Helical" evidence="5">
    <location>
        <begin position="49"/>
        <end position="70"/>
    </location>
</feature>
<dbReference type="GO" id="GO:0055085">
    <property type="term" value="P:transmembrane transport"/>
    <property type="evidence" value="ECO:0007669"/>
    <property type="project" value="InterPro"/>
</dbReference>
<dbReference type="eggNOG" id="COG0531">
    <property type="taxonomic scope" value="Bacteria"/>
</dbReference>
<protein>
    <submittedName>
        <fullName evidence="7">Putative amino acid transporter</fullName>
    </submittedName>
</protein>
<feature type="transmembrane region" description="Helical" evidence="5">
    <location>
        <begin position="443"/>
        <end position="465"/>
    </location>
</feature>
<evidence type="ECO:0000256" key="2">
    <source>
        <dbReference type="ARBA" id="ARBA00022692"/>
    </source>
</evidence>
<feature type="transmembrane region" description="Helical" evidence="5">
    <location>
        <begin position="377"/>
        <end position="397"/>
    </location>
</feature>
<feature type="transmembrane region" description="Helical" evidence="5">
    <location>
        <begin position="161"/>
        <end position="178"/>
    </location>
</feature>
<feature type="transmembrane region" description="Helical" evidence="5">
    <location>
        <begin position="134"/>
        <end position="155"/>
    </location>
</feature>
<evidence type="ECO:0000313" key="7">
    <source>
        <dbReference type="EMBL" id="BAF89565.1"/>
    </source>
</evidence>
<dbReference type="InterPro" id="IPR004841">
    <property type="entry name" value="AA-permease/SLC12A_dom"/>
</dbReference>
<feature type="transmembrane region" description="Helical" evidence="5">
    <location>
        <begin position="319"/>
        <end position="347"/>
    </location>
</feature>
<proteinExistence type="predicted"/>
<evidence type="ECO:0000313" key="8">
    <source>
        <dbReference type="Proteomes" id="UP000000270"/>
    </source>
</evidence>
<reference evidence="7 8" key="4">
    <citation type="journal article" date="2009" name="Appl. Environ. Microbiol.">
        <title>Comparative genome-wide transcriptional profiling of Azorhizobium caulinodans ORS571 grown under free-living and symbiotic conditions.</title>
        <authorList>
            <person name="Tsukada S."/>
            <person name="Aono T."/>
            <person name="Akiba N."/>
            <person name="Lee KB."/>
            <person name="Liu CT."/>
            <person name="Toyazaki H."/>
            <person name="Oyaizu H."/>
        </authorList>
    </citation>
    <scope>NUCLEOTIDE SEQUENCE [LARGE SCALE GENOMIC DNA]</scope>
    <source>
        <strain evidence="8">ATCC 43989 / DSM 5975 / JCM 20966 / LMG 6465 / NBRC 14845 / NCIMB 13405 / ORS 571</strain>
    </source>
</reference>
<keyword evidence="4 5" id="KW-0472">Membrane</keyword>
<reference evidence="8" key="2">
    <citation type="submission" date="2007-04" db="EMBL/GenBank/DDBJ databases">
        <title>Complete genome sequence of the nitrogen-fixing bacterium Azorhizobium caulinodans ORS571.</title>
        <authorList>
            <person name="Lee K.B."/>
            <person name="Backer P.D."/>
            <person name="Aono T."/>
            <person name="Liu C.T."/>
            <person name="Suzuki S."/>
            <person name="Suzuki T."/>
            <person name="Kaneko T."/>
            <person name="Yamada M."/>
            <person name="Tabata S."/>
            <person name="Kupfer D.M."/>
            <person name="Najar F.Z."/>
            <person name="Wiley G.B."/>
            <person name="Roe B."/>
            <person name="Binnewies T."/>
            <person name="Ussery D."/>
            <person name="Vereecke D."/>
            <person name="Gevers D."/>
            <person name="Holsters M."/>
            <person name="Oyaizu H."/>
        </authorList>
    </citation>
    <scope>NUCLEOTIDE SEQUENCE [LARGE SCALE GENOMIC DNA]</scope>
    <source>
        <strain evidence="8">ATCC 43989 / DSM 5975 / JCM 20966 / LMG 6465 / NBRC 14845 / NCIMB 13405 / ORS 571</strain>
    </source>
</reference>
<name>A8IF25_AZOC5</name>
<reference evidence="7 8" key="6">
    <citation type="journal article" date="2011" name="Appl. Environ. Microbiol.">
        <title>Involvement of the azorhizobial chromosome partition gene (parA) in the onset of bacteroid differentiation during Sesbania rostrata stem nodule development.</title>
        <authorList>
            <person name="Liu CT."/>
            <person name="Lee KB."/>
            <person name="Wang YS."/>
            <person name="Peng MH."/>
            <person name="Lee KT."/>
            <person name="Suzuki S."/>
            <person name="Suzuki T."/>
            <person name="Oyaizu H."/>
        </authorList>
    </citation>
    <scope>NUCLEOTIDE SEQUENCE [LARGE SCALE GENOMIC DNA]</scope>
    <source>
        <strain evidence="8">ATCC 43989 / DSM 5975 / JCM 20966 / LMG 6465 / NBRC 14845 / NCIMB 13405 / ORS 571</strain>
    </source>
</reference>
<reference evidence="7 8" key="1">
    <citation type="journal article" date="2007" name="Appl. Environ. Microbiol.">
        <title>Rhizobial factors required for stem nodule maturation and maintenance in Sesbania rostrata-Azorhizobium caulinodans ORS571 symbiosis.</title>
        <authorList>
            <person name="Suzuki S."/>
            <person name="Aono T."/>
            <person name="Lee KB."/>
            <person name="Suzuki T."/>
            <person name="Liu CT."/>
            <person name="Miwa H."/>
            <person name="Wakao S."/>
            <person name="Iki T."/>
            <person name="Oyaizu H."/>
        </authorList>
    </citation>
    <scope>NUCLEOTIDE SEQUENCE [LARGE SCALE GENOMIC DNA]</scope>
    <source>
        <strain evidence="8">ATCC 43989 / DSM 5975 / JCM 20966 / LMG 6465 / NBRC 14845 / NCIMB 13405 / ORS 571</strain>
    </source>
</reference>
<dbReference type="Proteomes" id="UP000000270">
    <property type="component" value="Chromosome"/>
</dbReference>
<sequence>MLFHCGGRYEWRPAMSDSSLSKSSSGISYTTVDTAYFEQRKLKRHARVWSLWALGVGAVISGHFSGWNLGIASGGWGGMFIAAVIIAVMYLGLTFSIAEMSAALPHTGAAYSFARTTMGPWGGFVTGLCENVEYVITPAVVVSFIGAYMGSIFGTPTSFQPVYWIFGYIIFVGLNVVGVELSFRVTLVVTLAALACLVAFWVSALPVMDFSRWALNMGVGPDGTAVELPNGGGPFLPFGIGGALAAMPFAVWLFLAIEQLPLAAEESVDPKTDMPRGIIAGMATLIVSAFMILWLNSSVAKGAFGLSTSTEPLLDGFKAIYGTGIAQLLALVAVIGLIASFHTIIYAQGRQIYSLSRAGYFPRGLSVTHGSRKTPHVAMAAGAVVGLAIMLVIWFSLGADAGSAAIGGTLLNMAVFGAMLSYVMQAISFIRMRKNMPHVERPYTSPFGIPGAVATILIALVTIYFQLSDPTYRAGVIGVAIWFAIGIAYFALHGRHKLVLSPEEEFALSGGTSEYKSY</sequence>
<feature type="domain" description="Amino acid permease/ SLC12A" evidence="6">
    <location>
        <begin position="62"/>
        <end position="465"/>
    </location>
</feature>
<dbReference type="PANTHER" id="PTHR42770:SF7">
    <property type="entry name" value="MEMBRANE PROTEIN"/>
    <property type="match status" value="1"/>
</dbReference>
<dbReference type="HOGENOM" id="CLU_007946_5_0_5"/>
<dbReference type="AlphaFoldDB" id="A8IF25"/>
<organism evidence="7 8">
    <name type="scientific">Azorhizobium caulinodans (strain ATCC 43989 / DSM 5975 / JCM 20966 / LMG 6465 / NBRC 14845 / NCIMB 13405 / ORS 571)</name>
    <dbReference type="NCBI Taxonomy" id="438753"/>
    <lineage>
        <taxon>Bacteria</taxon>
        <taxon>Pseudomonadati</taxon>
        <taxon>Pseudomonadota</taxon>
        <taxon>Alphaproteobacteria</taxon>
        <taxon>Hyphomicrobiales</taxon>
        <taxon>Xanthobacteraceae</taxon>
        <taxon>Azorhizobium</taxon>
    </lineage>
</organism>
<comment type="subcellular location">
    <subcellularLocation>
        <location evidence="1">Membrane</location>
        <topology evidence="1">Multi-pass membrane protein</topology>
    </subcellularLocation>
</comment>
<evidence type="ECO:0000256" key="3">
    <source>
        <dbReference type="ARBA" id="ARBA00022989"/>
    </source>
</evidence>
<feature type="transmembrane region" description="Helical" evidence="5">
    <location>
        <begin position="471"/>
        <end position="492"/>
    </location>
</feature>
<dbReference type="PANTHER" id="PTHR42770">
    <property type="entry name" value="AMINO ACID TRANSPORTER-RELATED"/>
    <property type="match status" value="1"/>
</dbReference>
<accession>A8IF25</accession>
<dbReference type="InterPro" id="IPR050367">
    <property type="entry name" value="APC_superfamily"/>
</dbReference>
<dbReference type="Gene3D" id="1.20.1740.10">
    <property type="entry name" value="Amino acid/polyamine transporter I"/>
    <property type="match status" value="1"/>
</dbReference>
<dbReference type="STRING" id="438753.AZC_3567"/>
<reference evidence="7 8" key="3">
    <citation type="journal article" date="2008" name="BMC Genomics">
        <title>The genome of the versatile nitrogen fixer Azorhizobium caulinodans ORS571.</title>
        <authorList>
            <person name="Lee KB."/>
            <person name="Backer P.D."/>
            <person name="Aono T."/>
            <person name="Liu CT."/>
            <person name="Suzuki S."/>
            <person name="Suzuki T."/>
            <person name="Kaneko T."/>
            <person name="Yamada M."/>
            <person name="Tabata S."/>
            <person name="Kupfer D.M."/>
            <person name="Najar F.Z."/>
            <person name="Wiley G.B."/>
            <person name="Roe B."/>
            <person name="Binnewies T.T."/>
            <person name="Ussery D.W."/>
            <person name="D'Haeze W."/>
            <person name="Herder J.D."/>
            <person name="Gevers D."/>
            <person name="Vereecke D."/>
            <person name="Holsters M."/>
            <person name="Oyaizu H."/>
        </authorList>
    </citation>
    <scope>NUCLEOTIDE SEQUENCE [LARGE SCALE GENOMIC DNA]</scope>
    <source>
        <strain evidence="8">ATCC 43989 / DSM 5975 / JCM 20966 / LMG 6465 / NBRC 14845 / NCIMB 13405 / ORS 571</strain>
    </source>
</reference>
<keyword evidence="8" id="KW-1185">Reference proteome</keyword>
<feature type="transmembrane region" description="Helical" evidence="5">
    <location>
        <begin position="278"/>
        <end position="299"/>
    </location>
</feature>
<feature type="transmembrane region" description="Helical" evidence="5">
    <location>
        <begin position="235"/>
        <end position="257"/>
    </location>
</feature>
<keyword evidence="2 5" id="KW-0812">Transmembrane</keyword>
<evidence type="ECO:0000256" key="5">
    <source>
        <dbReference type="SAM" id="Phobius"/>
    </source>
</evidence>
<evidence type="ECO:0000259" key="6">
    <source>
        <dbReference type="Pfam" id="PF00324"/>
    </source>
</evidence>
<evidence type="ECO:0000256" key="4">
    <source>
        <dbReference type="ARBA" id="ARBA00023136"/>
    </source>
</evidence>
<evidence type="ECO:0000256" key="1">
    <source>
        <dbReference type="ARBA" id="ARBA00004141"/>
    </source>
</evidence>
<dbReference type="PIRSF" id="PIRSF006060">
    <property type="entry name" value="AA_transporter"/>
    <property type="match status" value="1"/>
</dbReference>
<dbReference type="GO" id="GO:0016020">
    <property type="term" value="C:membrane"/>
    <property type="evidence" value="ECO:0007669"/>
    <property type="project" value="UniProtKB-SubCell"/>
</dbReference>
<gene>
    <name evidence="7" type="ordered locus">AZC_3567</name>
</gene>
<dbReference type="KEGG" id="azc:AZC_3567"/>
<dbReference type="EMBL" id="AP009384">
    <property type="protein sequence ID" value="BAF89565.1"/>
    <property type="molecule type" value="Genomic_DNA"/>
</dbReference>
<dbReference type="Pfam" id="PF00324">
    <property type="entry name" value="AA_permease"/>
    <property type="match status" value="1"/>
</dbReference>
<feature type="transmembrane region" description="Helical" evidence="5">
    <location>
        <begin position="403"/>
        <end position="423"/>
    </location>
</feature>
<feature type="transmembrane region" description="Helical" evidence="5">
    <location>
        <begin position="76"/>
        <end position="98"/>
    </location>
</feature>
<reference evidence="7 8" key="5">
    <citation type="journal article" date="2010" name="Appl. Environ. Microbiol.">
        <title>phrR-like gene praR of Azorhizobium caulinodans ORS571 is essential for symbiosis with Sesbania rostrata and is involved in expression of reb genes.</title>
        <authorList>
            <person name="Akiba N."/>
            <person name="Aono T."/>
            <person name="Toyazaki H."/>
            <person name="Sato S."/>
            <person name="Oyaizu H."/>
        </authorList>
    </citation>
    <scope>NUCLEOTIDE SEQUENCE [LARGE SCALE GENOMIC DNA]</scope>
    <source>
        <strain evidence="8">ATCC 43989 / DSM 5975 / JCM 20966 / LMG 6465 / NBRC 14845 / NCIMB 13405 / ORS 571</strain>
    </source>
</reference>
<feature type="transmembrane region" description="Helical" evidence="5">
    <location>
        <begin position="185"/>
        <end position="208"/>
    </location>
</feature>
<keyword evidence="3 5" id="KW-1133">Transmembrane helix</keyword>